<dbReference type="SUPFAM" id="SSF102462">
    <property type="entry name" value="Peptidyl-tRNA hydrolase II"/>
    <property type="match status" value="1"/>
</dbReference>
<dbReference type="InterPro" id="IPR018988">
    <property type="entry name" value="DUF2000"/>
</dbReference>
<gene>
    <name evidence="2" type="ORF">A3A03_00945</name>
</gene>
<keyword evidence="1" id="KW-0175">Coiled coil</keyword>
<feature type="coiled-coil region" evidence="1">
    <location>
        <begin position="11"/>
        <end position="38"/>
    </location>
</feature>
<comment type="caution">
    <text evidence="2">The sequence shown here is derived from an EMBL/GenBank/DDBJ whole genome shotgun (WGS) entry which is preliminary data.</text>
</comment>
<dbReference type="EMBL" id="MFUX01000005">
    <property type="protein sequence ID" value="OGI94864.1"/>
    <property type="molecule type" value="Genomic_DNA"/>
</dbReference>
<organism evidence="2 3">
    <name type="scientific">Candidatus Nomurabacteria bacterium RIFCSPLOWO2_01_FULL_40_18</name>
    <dbReference type="NCBI Taxonomy" id="1801773"/>
    <lineage>
        <taxon>Bacteria</taxon>
        <taxon>Candidatus Nomuraibacteriota</taxon>
    </lineage>
</organism>
<sequence length="77" mass="8925">MIKTAPSGKELRRILDKAKELELEVDKFTREMIETTSDKKVMEITASKNFDEIEYLGVLVYGPKDVVEDLTSKLKRY</sequence>
<evidence type="ECO:0000313" key="3">
    <source>
        <dbReference type="Proteomes" id="UP000176629"/>
    </source>
</evidence>
<evidence type="ECO:0000256" key="1">
    <source>
        <dbReference type="SAM" id="Coils"/>
    </source>
</evidence>
<dbReference type="InterPro" id="IPR023476">
    <property type="entry name" value="Pep_tRNA_hydro_II_dom_sf"/>
</dbReference>
<accession>A0A1F6XL31</accession>
<evidence type="ECO:0000313" key="2">
    <source>
        <dbReference type="EMBL" id="OGI94864.1"/>
    </source>
</evidence>
<evidence type="ECO:0008006" key="4">
    <source>
        <dbReference type="Google" id="ProtNLM"/>
    </source>
</evidence>
<dbReference type="Gene3D" id="3.40.1490.10">
    <property type="entry name" value="Bit1"/>
    <property type="match status" value="1"/>
</dbReference>
<dbReference type="Pfam" id="PF09391">
    <property type="entry name" value="DUF2000"/>
    <property type="match status" value="1"/>
</dbReference>
<dbReference type="STRING" id="1801773.A3A03_00945"/>
<dbReference type="Proteomes" id="UP000176629">
    <property type="component" value="Unassembled WGS sequence"/>
</dbReference>
<proteinExistence type="predicted"/>
<protein>
    <recommendedName>
        <fullName evidence="4">DUF2000 domain-containing protein</fullName>
    </recommendedName>
</protein>
<name>A0A1F6XL31_9BACT</name>
<reference evidence="2 3" key="1">
    <citation type="journal article" date="2016" name="Nat. Commun.">
        <title>Thousands of microbial genomes shed light on interconnected biogeochemical processes in an aquifer system.</title>
        <authorList>
            <person name="Anantharaman K."/>
            <person name="Brown C.T."/>
            <person name="Hug L.A."/>
            <person name="Sharon I."/>
            <person name="Castelle C.J."/>
            <person name="Probst A.J."/>
            <person name="Thomas B.C."/>
            <person name="Singh A."/>
            <person name="Wilkins M.J."/>
            <person name="Karaoz U."/>
            <person name="Brodie E.L."/>
            <person name="Williams K.H."/>
            <person name="Hubbard S.S."/>
            <person name="Banfield J.F."/>
        </authorList>
    </citation>
    <scope>NUCLEOTIDE SEQUENCE [LARGE SCALE GENOMIC DNA]</scope>
</reference>
<dbReference type="AlphaFoldDB" id="A0A1F6XL31"/>